<evidence type="ECO:0000259" key="1">
    <source>
        <dbReference type="Pfam" id="PF13186"/>
    </source>
</evidence>
<name>A0ABV4U0X3_9BACT</name>
<evidence type="ECO:0000313" key="3">
    <source>
        <dbReference type="Proteomes" id="UP001575105"/>
    </source>
</evidence>
<dbReference type="CDD" id="cd21109">
    <property type="entry name" value="SPASM"/>
    <property type="match status" value="1"/>
</dbReference>
<dbReference type="Pfam" id="PF13186">
    <property type="entry name" value="SPASM"/>
    <property type="match status" value="1"/>
</dbReference>
<comment type="caution">
    <text evidence="2">The sequence shown here is derived from an EMBL/GenBank/DDBJ whole genome shotgun (WGS) entry which is preliminary data.</text>
</comment>
<dbReference type="SUPFAM" id="SSF102114">
    <property type="entry name" value="Radical SAM enzymes"/>
    <property type="match status" value="1"/>
</dbReference>
<dbReference type="InterPro" id="IPR023885">
    <property type="entry name" value="4Fe4S-binding_SPASM_dom"/>
</dbReference>
<evidence type="ECO:0000313" key="2">
    <source>
        <dbReference type="EMBL" id="MFA9477022.1"/>
    </source>
</evidence>
<dbReference type="EMBL" id="JBGUBD010000001">
    <property type="protein sequence ID" value="MFA9477022.1"/>
    <property type="molecule type" value="Genomic_DNA"/>
</dbReference>
<dbReference type="InterPro" id="IPR058240">
    <property type="entry name" value="rSAM_sf"/>
</dbReference>
<reference evidence="2 3" key="1">
    <citation type="submission" date="2024-08" db="EMBL/GenBank/DDBJ databases">
        <title>Whole-genome sequencing of halo(alkali)philic microorganisms from hypersaline lakes.</title>
        <authorList>
            <person name="Sorokin D.Y."/>
            <person name="Merkel A.Y."/>
            <person name="Messina E."/>
            <person name="Yakimov M."/>
        </authorList>
    </citation>
    <scope>NUCLEOTIDE SEQUENCE [LARGE SCALE GENOMIC DNA]</scope>
    <source>
        <strain evidence="2 3">AB-hyl4</strain>
    </source>
</reference>
<accession>A0ABV4U0X3</accession>
<keyword evidence="3" id="KW-1185">Reference proteome</keyword>
<sequence length="558" mass="61486">MPPIALIVTDTKRSRLGHRARLGDVLGDANVLTHTLRRAATLSGVSRLVLVHPAGQAAAVAGLIAAERFDKPVQLFETPSEMMPTSDARWVAARRWAPTAWRGGLGGATAFDEVLPAAPLVAAMDEHNAESAVLLRAEWCLFEPAYAEGQLARHCEDPAAYKLTFSQAPPGLSCVVAHREALERLVSSQGSFGTGLTYQPRRPQGDPIGRDLNHAIPHTVRDMNRRFVYDTPRSVDLIRAIADQLGDDFASASAVTVTDAARAIEAEQRDWRWRRLPQQVALELTPSRAVAGPITPRHYVTFDRPNLDAGLAQRIVSQLGDEQTAGDVALRLGGIGDALLHPQWDEIIIAAHEAGVMSIGVDTDLLCDEATLDRLHELPIDLLTVRLNADRAATYEAVMGEARFKQVTDNLQYLFDARRQRLDEGKSAVRWIVPRMVKTAETLPDMESFFDRWMMVEGHAIIEPAQSGCGLMPEQSPVVMTPPRREACRQLGGRMTILSDGRVALCDQDWQGQAAVGEAQTTPLLELWRRLAEPAEQHAAGRFEVLDPCSRCREWHRP</sequence>
<organism evidence="2 3">
    <name type="scientific">Natronomicrosphaera hydrolytica</name>
    <dbReference type="NCBI Taxonomy" id="3242702"/>
    <lineage>
        <taxon>Bacteria</taxon>
        <taxon>Pseudomonadati</taxon>
        <taxon>Planctomycetota</taxon>
        <taxon>Phycisphaerae</taxon>
        <taxon>Phycisphaerales</taxon>
        <taxon>Phycisphaeraceae</taxon>
        <taxon>Natronomicrosphaera</taxon>
    </lineage>
</organism>
<feature type="domain" description="4Fe4S-binding SPASM" evidence="1">
    <location>
        <begin position="488"/>
        <end position="552"/>
    </location>
</feature>
<dbReference type="InterPro" id="IPR013785">
    <property type="entry name" value="Aldolase_TIM"/>
</dbReference>
<protein>
    <submittedName>
        <fullName evidence="2">SPASM domain-containing protein</fullName>
    </submittedName>
</protein>
<proteinExistence type="predicted"/>
<gene>
    <name evidence="2" type="ORF">ACERK3_01820</name>
</gene>
<dbReference type="Proteomes" id="UP001575105">
    <property type="component" value="Unassembled WGS sequence"/>
</dbReference>
<dbReference type="Gene3D" id="3.20.20.70">
    <property type="entry name" value="Aldolase class I"/>
    <property type="match status" value="1"/>
</dbReference>
<dbReference type="RefSeq" id="WP_425343945.1">
    <property type="nucleotide sequence ID" value="NZ_JBGUBD010000001.1"/>
</dbReference>